<evidence type="ECO:0008006" key="4">
    <source>
        <dbReference type="Google" id="ProtNLM"/>
    </source>
</evidence>
<feature type="chain" id="PRO_5047355287" description="DUF3313 domain-containing protein" evidence="1">
    <location>
        <begin position="20"/>
        <end position="247"/>
    </location>
</feature>
<dbReference type="PROSITE" id="PS51257">
    <property type="entry name" value="PROKAR_LIPOPROTEIN"/>
    <property type="match status" value="1"/>
</dbReference>
<dbReference type="EMBL" id="AP025943">
    <property type="protein sequence ID" value="BDL43429.1"/>
    <property type="molecule type" value="Genomic_DNA"/>
</dbReference>
<name>A0ABM7ZF82_9BACT</name>
<dbReference type="InterPro" id="IPR021747">
    <property type="entry name" value="DUF3313"/>
</dbReference>
<organism evidence="2 3">
    <name type="scientific">Akkermansia biwaensis</name>
    <dbReference type="NCBI Taxonomy" id="2946555"/>
    <lineage>
        <taxon>Bacteria</taxon>
        <taxon>Pseudomonadati</taxon>
        <taxon>Verrucomicrobiota</taxon>
        <taxon>Verrucomicrobiia</taxon>
        <taxon>Verrucomicrobiales</taxon>
        <taxon>Akkermansiaceae</taxon>
        <taxon>Akkermansia</taxon>
    </lineage>
</organism>
<sequence length="247" mass="27378">MKTLMKSFFPLAFACAALAGLFCSCTEHLLAKIPKTEFAPETLQPWNAPFEGLWVNPKVQGKEKHYKRLYIAPTTIDYLTPGADRHWHPEEFKAQAMKLAGEFDRKLREDLAAQPGLPIALADSRQKADLVLETAFVSINRTLVGVNLLSLGSSFFIPGVSYGLGLISKGDMAMSGRVTDARTGERLAVFGDYRSDEPTVFGSARDYTMYGNHRKTIDMWSAKLAELIAKGRNGKVAPALWFTLNPF</sequence>
<dbReference type="Pfam" id="PF11769">
    <property type="entry name" value="DUF3313"/>
    <property type="match status" value="1"/>
</dbReference>
<keyword evidence="3" id="KW-1185">Reference proteome</keyword>
<evidence type="ECO:0000313" key="3">
    <source>
        <dbReference type="Proteomes" id="UP001062263"/>
    </source>
</evidence>
<evidence type="ECO:0000256" key="1">
    <source>
        <dbReference type="SAM" id="SignalP"/>
    </source>
</evidence>
<dbReference type="Proteomes" id="UP001062263">
    <property type="component" value="Chromosome"/>
</dbReference>
<protein>
    <recommendedName>
        <fullName evidence="4">DUF3313 domain-containing protein</fullName>
    </recommendedName>
</protein>
<accession>A0ABM7ZF82</accession>
<gene>
    <name evidence="2" type="ORF">Abiwalacus_10030</name>
</gene>
<evidence type="ECO:0000313" key="2">
    <source>
        <dbReference type="EMBL" id="BDL43429.1"/>
    </source>
</evidence>
<keyword evidence="1" id="KW-0732">Signal</keyword>
<reference evidence="2" key="1">
    <citation type="submission" date="2022-06" db="EMBL/GenBank/DDBJ databases">
        <title>Akkermansia biwalacus sp. nov., an anaerobic mucin-degrading bacterium isolated from human intestine.</title>
        <authorList>
            <person name="Kobayashi Y."/>
            <person name="Inoue S."/>
            <person name="Kawahara T."/>
            <person name="Kohda N."/>
        </authorList>
    </citation>
    <scope>NUCLEOTIDE SEQUENCE</scope>
    <source>
        <strain evidence="2">WON2089</strain>
    </source>
</reference>
<proteinExistence type="predicted"/>
<feature type="signal peptide" evidence="1">
    <location>
        <begin position="1"/>
        <end position="19"/>
    </location>
</feature>